<reference evidence="3" key="1">
    <citation type="journal article" date="2017" name="Nat. Ecol. Evol.">
        <title>Genome expansion and lineage-specific genetic innovations in the forest pathogenic fungi Armillaria.</title>
        <authorList>
            <person name="Sipos G."/>
            <person name="Prasanna A.N."/>
            <person name="Walter M.C."/>
            <person name="O'Connor E."/>
            <person name="Balint B."/>
            <person name="Krizsan K."/>
            <person name="Kiss B."/>
            <person name="Hess J."/>
            <person name="Varga T."/>
            <person name="Slot J."/>
            <person name="Riley R."/>
            <person name="Boka B."/>
            <person name="Rigling D."/>
            <person name="Barry K."/>
            <person name="Lee J."/>
            <person name="Mihaltcheva S."/>
            <person name="LaButti K."/>
            <person name="Lipzen A."/>
            <person name="Waldron R."/>
            <person name="Moloney N.M."/>
            <person name="Sperisen C."/>
            <person name="Kredics L."/>
            <person name="Vagvoelgyi C."/>
            <person name="Patrignani A."/>
            <person name="Fitzpatrick D."/>
            <person name="Nagy I."/>
            <person name="Doyle S."/>
            <person name="Anderson J.B."/>
            <person name="Grigoriev I.V."/>
            <person name="Gueldener U."/>
            <person name="Muensterkoetter M."/>
            <person name="Nagy L.G."/>
        </authorList>
    </citation>
    <scope>NUCLEOTIDE SEQUENCE [LARGE SCALE GENOMIC DNA]</scope>
    <source>
        <strain evidence="3">Ar21-2</strain>
    </source>
</reference>
<gene>
    <name evidence="2" type="ORF">ARMGADRAFT_483997</name>
</gene>
<accession>A0A2H3DUN9</accession>
<keyword evidence="1" id="KW-1133">Transmembrane helix</keyword>
<feature type="transmembrane region" description="Helical" evidence="1">
    <location>
        <begin position="180"/>
        <end position="204"/>
    </location>
</feature>
<keyword evidence="3" id="KW-1185">Reference proteome</keyword>
<dbReference type="InParanoid" id="A0A2H3DUN9"/>
<evidence type="ECO:0000256" key="1">
    <source>
        <dbReference type="SAM" id="Phobius"/>
    </source>
</evidence>
<sequence length="254" mass="28092">MNFYHTLPTGNLACTGTYIDELFLSNFDFETNSNGNNPLYSMLSATGIFASLSCASCLLYLTNPLLPCSLFHSRARFPCIVFPVSACIAATVFASRVLVLRCSGVSVPVSFLFRCVGPVSVYRACLPVVSFSCAVARRPPWGPCVMSHTTVWSYLVLGLVAEPMAYLYHTCLRVTFDVFVFFLHCCCTLCVIMSWTNIIVFVLWPSLSPSPVPRNHLGSPTSPVCIAPYRWSQWLPSDIDNLITAVEQSWISIP</sequence>
<organism evidence="2 3">
    <name type="scientific">Armillaria gallica</name>
    <name type="common">Bulbous honey fungus</name>
    <name type="synonym">Armillaria bulbosa</name>
    <dbReference type="NCBI Taxonomy" id="47427"/>
    <lineage>
        <taxon>Eukaryota</taxon>
        <taxon>Fungi</taxon>
        <taxon>Dikarya</taxon>
        <taxon>Basidiomycota</taxon>
        <taxon>Agaricomycotina</taxon>
        <taxon>Agaricomycetes</taxon>
        <taxon>Agaricomycetidae</taxon>
        <taxon>Agaricales</taxon>
        <taxon>Marasmiineae</taxon>
        <taxon>Physalacriaceae</taxon>
        <taxon>Armillaria</taxon>
    </lineage>
</organism>
<protein>
    <submittedName>
        <fullName evidence="2">Uncharacterized protein</fullName>
    </submittedName>
</protein>
<keyword evidence="1" id="KW-0812">Transmembrane</keyword>
<dbReference type="EMBL" id="KZ293647">
    <property type="protein sequence ID" value="PBK98931.1"/>
    <property type="molecule type" value="Genomic_DNA"/>
</dbReference>
<evidence type="ECO:0000313" key="3">
    <source>
        <dbReference type="Proteomes" id="UP000217790"/>
    </source>
</evidence>
<feature type="transmembrane region" description="Helical" evidence="1">
    <location>
        <begin position="39"/>
        <end position="61"/>
    </location>
</feature>
<proteinExistence type="predicted"/>
<evidence type="ECO:0000313" key="2">
    <source>
        <dbReference type="EMBL" id="PBK98931.1"/>
    </source>
</evidence>
<feature type="transmembrane region" description="Helical" evidence="1">
    <location>
        <begin position="81"/>
        <end position="99"/>
    </location>
</feature>
<keyword evidence="1" id="KW-0472">Membrane</keyword>
<dbReference type="OrthoDB" id="10615711at2759"/>
<name>A0A2H3DUN9_ARMGA</name>
<dbReference type="Proteomes" id="UP000217790">
    <property type="component" value="Unassembled WGS sequence"/>
</dbReference>
<dbReference type="AlphaFoldDB" id="A0A2H3DUN9"/>
<feature type="transmembrane region" description="Helical" evidence="1">
    <location>
        <begin position="151"/>
        <end position="168"/>
    </location>
</feature>